<comment type="caution">
    <text evidence="3">The sequence shown here is derived from an EMBL/GenBank/DDBJ whole genome shotgun (WGS) entry which is preliminary data.</text>
</comment>
<name>A0ABU0M4K5_9HYPH</name>
<evidence type="ECO:0000313" key="3">
    <source>
        <dbReference type="EMBL" id="MDQ0515885.1"/>
    </source>
</evidence>
<evidence type="ECO:0000259" key="2">
    <source>
        <dbReference type="Pfam" id="PF02894"/>
    </source>
</evidence>
<keyword evidence="4" id="KW-1185">Reference proteome</keyword>
<evidence type="ECO:0000259" key="1">
    <source>
        <dbReference type="Pfam" id="PF01408"/>
    </source>
</evidence>
<dbReference type="Gene3D" id="3.40.50.720">
    <property type="entry name" value="NAD(P)-binding Rossmann-like Domain"/>
    <property type="match status" value="1"/>
</dbReference>
<dbReference type="InterPro" id="IPR000683">
    <property type="entry name" value="Gfo/Idh/MocA-like_OxRdtase_N"/>
</dbReference>
<dbReference type="RefSeq" id="WP_266280319.1">
    <property type="nucleotide sequence ID" value="NZ_JAPKNF010000001.1"/>
</dbReference>
<evidence type="ECO:0000313" key="4">
    <source>
        <dbReference type="Proteomes" id="UP001223743"/>
    </source>
</evidence>
<dbReference type="InterPro" id="IPR004104">
    <property type="entry name" value="Gfo/Idh/MocA-like_OxRdtase_C"/>
</dbReference>
<dbReference type="PANTHER" id="PTHR43708:SF4">
    <property type="entry name" value="OXIDOREDUCTASE YCEM-RELATED"/>
    <property type="match status" value="1"/>
</dbReference>
<organism evidence="3 4">
    <name type="scientific">Kaistia geumhonensis</name>
    <dbReference type="NCBI Taxonomy" id="410839"/>
    <lineage>
        <taxon>Bacteria</taxon>
        <taxon>Pseudomonadati</taxon>
        <taxon>Pseudomonadota</taxon>
        <taxon>Alphaproteobacteria</taxon>
        <taxon>Hyphomicrobiales</taxon>
        <taxon>Kaistiaceae</taxon>
        <taxon>Kaistia</taxon>
    </lineage>
</organism>
<reference evidence="3 4" key="1">
    <citation type="submission" date="2023-07" db="EMBL/GenBank/DDBJ databases">
        <title>Genomic Encyclopedia of Type Strains, Phase IV (KMG-IV): sequencing the most valuable type-strain genomes for metagenomic binning, comparative biology and taxonomic classification.</title>
        <authorList>
            <person name="Goeker M."/>
        </authorList>
    </citation>
    <scope>NUCLEOTIDE SEQUENCE [LARGE SCALE GENOMIC DNA]</scope>
    <source>
        <strain evidence="3 4">B1-1</strain>
    </source>
</reference>
<feature type="domain" description="Gfo/Idh/MocA-like oxidoreductase C-terminal" evidence="2">
    <location>
        <begin position="207"/>
        <end position="352"/>
    </location>
</feature>
<dbReference type="InterPro" id="IPR051317">
    <property type="entry name" value="Gfo/Idh/MocA_oxidoreduct"/>
</dbReference>
<dbReference type="EMBL" id="JAUSWJ010000001">
    <property type="protein sequence ID" value="MDQ0515885.1"/>
    <property type="molecule type" value="Genomic_DNA"/>
</dbReference>
<dbReference type="Gene3D" id="3.30.360.10">
    <property type="entry name" value="Dihydrodipicolinate Reductase, domain 2"/>
    <property type="match status" value="1"/>
</dbReference>
<dbReference type="PANTHER" id="PTHR43708">
    <property type="entry name" value="CONSERVED EXPRESSED OXIDOREDUCTASE (EUROFUNG)"/>
    <property type="match status" value="1"/>
</dbReference>
<sequence>MNDKVIGVGVIGCGEIAQLMHLPYLDELPSLRIAALCDISAGVLEKLGAQYGVDALYADYRALLADPSVDAVVICTYDHGEIVQAALAAGKHVLVEKPLAFTPEEARPLVEQAEASGLVAMVGYMKLYDPGYEIGLSKIAAIGKPRAIRVHDFAGRFDRYGALYTQHRASDIPADVMATARAAAGARIDASLGASHAGYRDLYLMLLMLGSHDLAVLRGAFGRDGKVLYAQPVGGDQLLAVLDYPGGVPCTLEIGVAKYEWWDEYLEVHGDKDEVRVTFQNPYWRHASAIVSLKEEADGGESSRTLPGIPDTSFRREWKHFADCVLNGARPRTPLSGGLADLDLAVRIIRAMPPKPA</sequence>
<dbReference type="Proteomes" id="UP001223743">
    <property type="component" value="Unassembled WGS sequence"/>
</dbReference>
<accession>A0ABU0M4K5</accession>
<dbReference type="Pfam" id="PF02894">
    <property type="entry name" value="GFO_IDH_MocA_C"/>
    <property type="match status" value="1"/>
</dbReference>
<proteinExistence type="predicted"/>
<gene>
    <name evidence="3" type="ORF">QO015_001498</name>
</gene>
<feature type="domain" description="Gfo/Idh/MocA-like oxidoreductase N-terminal" evidence="1">
    <location>
        <begin position="6"/>
        <end position="124"/>
    </location>
</feature>
<protein>
    <submittedName>
        <fullName evidence="3">Dehydrogenase</fullName>
    </submittedName>
</protein>
<dbReference type="Pfam" id="PF01408">
    <property type="entry name" value="GFO_IDH_MocA"/>
    <property type="match status" value="1"/>
</dbReference>
<dbReference type="SUPFAM" id="SSF55347">
    <property type="entry name" value="Glyceraldehyde-3-phosphate dehydrogenase-like, C-terminal domain"/>
    <property type="match status" value="1"/>
</dbReference>
<dbReference type="InterPro" id="IPR036291">
    <property type="entry name" value="NAD(P)-bd_dom_sf"/>
</dbReference>
<dbReference type="SUPFAM" id="SSF51735">
    <property type="entry name" value="NAD(P)-binding Rossmann-fold domains"/>
    <property type="match status" value="1"/>
</dbReference>